<dbReference type="PANTHER" id="PTHR21716:SF16">
    <property type="entry name" value="BLL1467 PROTEIN"/>
    <property type="match status" value="1"/>
</dbReference>
<evidence type="ECO:0000256" key="2">
    <source>
        <dbReference type="ARBA" id="ARBA00009773"/>
    </source>
</evidence>
<feature type="transmembrane region" description="Helical" evidence="6">
    <location>
        <begin position="288"/>
        <end position="308"/>
    </location>
</feature>
<dbReference type="Proteomes" id="UP001595796">
    <property type="component" value="Unassembled WGS sequence"/>
</dbReference>
<dbReference type="EMBL" id="JBHSJF010000006">
    <property type="protein sequence ID" value="MFC5068443.1"/>
    <property type="molecule type" value="Genomic_DNA"/>
</dbReference>
<evidence type="ECO:0000256" key="5">
    <source>
        <dbReference type="ARBA" id="ARBA00023136"/>
    </source>
</evidence>
<evidence type="ECO:0000313" key="7">
    <source>
        <dbReference type="EMBL" id="MFC5068443.1"/>
    </source>
</evidence>
<feature type="transmembrane region" description="Helical" evidence="6">
    <location>
        <begin position="251"/>
        <end position="281"/>
    </location>
</feature>
<evidence type="ECO:0000256" key="6">
    <source>
        <dbReference type="SAM" id="Phobius"/>
    </source>
</evidence>
<feature type="transmembrane region" description="Helical" evidence="6">
    <location>
        <begin position="164"/>
        <end position="186"/>
    </location>
</feature>
<comment type="similarity">
    <text evidence="2">Belongs to the autoinducer-2 exporter (AI-2E) (TC 2.A.86) family.</text>
</comment>
<feature type="transmembrane region" description="Helical" evidence="6">
    <location>
        <begin position="223"/>
        <end position="245"/>
    </location>
</feature>
<name>A0ABV9Z3Q0_9HYPH</name>
<feature type="transmembrane region" description="Helical" evidence="6">
    <location>
        <begin position="320"/>
        <end position="347"/>
    </location>
</feature>
<feature type="transmembrane region" description="Helical" evidence="6">
    <location>
        <begin position="79"/>
        <end position="100"/>
    </location>
</feature>
<keyword evidence="4 6" id="KW-1133">Transmembrane helix</keyword>
<dbReference type="Pfam" id="PF01594">
    <property type="entry name" value="AI-2E_transport"/>
    <property type="match status" value="1"/>
</dbReference>
<feature type="transmembrane region" description="Helical" evidence="6">
    <location>
        <begin position="26"/>
        <end position="47"/>
    </location>
</feature>
<accession>A0ABV9Z3Q0</accession>
<evidence type="ECO:0000256" key="3">
    <source>
        <dbReference type="ARBA" id="ARBA00022692"/>
    </source>
</evidence>
<sequence length="388" mass="42089">MAEESKRAEVSSLSFRQQPIEVSMRGLLRSSIIGIFLIMLIGAMYFAQDLLMPIALAFMFSILLSPIVRAGAKWRIPEWMTATSLVLLLFFLIALGVYSLSGPVSQWIDDAPRIGSEVQKKLSGIRASLGFVVQVTEQVSQMTTQNDPGVQRVVLKEPGFLRSAATGVPAVVAKVGLTLVLLLFLLASGDLFREKLVKILPTLSDKKRAIHISRDIEREVSRYLLTITGINIATGAFIGVGMWIIGMPNPVLWGVLATFLTYIPYLGALIGIILVACVALVSFETVSYAMLAPGIYLLAAMLEGQVLTPMIVGRRLEMNAVAILLAVAFWGWVWGIVGVLMAVPLLVMVKVFSDHVEGLDAIGQFLSARETHTPPAEEAEARAKPAAA</sequence>
<evidence type="ECO:0000256" key="1">
    <source>
        <dbReference type="ARBA" id="ARBA00004141"/>
    </source>
</evidence>
<evidence type="ECO:0000256" key="4">
    <source>
        <dbReference type="ARBA" id="ARBA00022989"/>
    </source>
</evidence>
<keyword evidence="5 6" id="KW-0472">Membrane</keyword>
<evidence type="ECO:0000313" key="8">
    <source>
        <dbReference type="Proteomes" id="UP001595796"/>
    </source>
</evidence>
<proteinExistence type="inferred from homology"/>
<keyword evidence="3 6" id="KW-0812">Transmembrane</keyword>
<dbReference type="InterPro" id="IPR002549">
    <property type="entry name" value="AI-2E-like"/>
</dbReference>
<dbReference type="RefSeq" id="WP_379770610.1">
    <property type="nucleotide sequence ID" value="NZ_JBHSJF010000006.1"/>
</dbReference>
<gene>
    <name evidence="7" type="ORF">ACFPFW_10520</name>
</gene>
<comment type="caution">
    <text evidence="7">The sequence shown here is derived from an EMBL/GenBank/DDBJ whole genome shotgun (WGS) entry which is preliminary data.</text>
</comment>
<comment type="subcellular location">
    <subcellularLocation>
        <location evidence="1">Membrane</location>
        <topology evidence="1">Multi-pass membrane protein</topology>
    </subcellularLocation>
</comment>
<organism evidence="7 8">
    <name type="scientific">Flaviflagellibacter deserti</name>
    <dbReference type="NCBI Taxonomy" id="2267266"/>
    <lineage>
        <taxon>Bacteria</taxon>
        <taxon>Pseudomonadati</taxon>
        <taxon>Pseudomonadota</taxon>
        <taxon>Alphaproteobacteria</taxon>
        <taxon>Hyphomicrobiales</taxon>
        <taxon>Flaviflagellibacter</taxon>
    </lineage>
</organism>
<dbReference type="PANTHER" id="PTHR21716">
    <property type="entry name" value="TRANSMEMBRANE PROTEIN"/>
    <property type="match status" value="1"/>
</dbReference>
<protein>
    <submittedName>
        <fullName evidence="7">AI-2E family transporter</fullName>
    </submittedName>
</protein>
<reference evidence="8" key="1">
    <citation type="journal article" date="2019" name="Int. J. Syst. Evol. Microbiol.">
        <title>The Global Catalogue of Microorganisms (GCM) 10K type strain sequencing project: providing services to taxonomists for standard genome sequencing and annotation.</title>
        <authorList>
            <consortium name="The Broad Institute Genomics Platform"/>
            <consortium name="The Broad Institute Genome Sequencing Center for Infectious Disease"/>
            <person name="Wu L."/>
            <person name="Ma J."/>
        </authorList>
    </citation>
    <scope>NUCLEOTIDE SEQUENCE [LARGE SCALE GENOMIC DNA]</scope>
    <source>
        <strain evidence="8">CGMCC 1.16444</strain>
    </source>
</reference>
<keyword evidence="8" id="KW-1185">Reference proteome</keyword>
<feature type="transmembrane region" description="Helical" evidence="6">
    <location>
        <begin position="53"/>
        <end position="72"/>
    </location>
</feature>